<comment type="caution">
    <text evidence="1">The sequence shown here is derived from an EMBL/GenBank/DDBJ whole genome shotgun (WGS) entry which is preliminary data.</text>
</comment>
<evidence type="ECO:0000313" key="2">
    <source>
        <dbReference type="Proteomes" id="UP000295735"/>
    </source>
</evidence>
<accession>A0ABQ6R7T2</accession>
<dbReference type="RefSeq" id="WP_149459409.1">
    <property type="nucleotide sequence ID" value="NZ_SCWC02000005.1"/>
</dbReference>
<evidence type="ECO:0008006" key="3">
    <source>
        <dbReference type="Google" id="ProtNLM"/>
    </source>
</evidence>
<protein>
    <recommendedName>
        <fullName evidence="3">DUF2508 family protein</fullName>
    </recommendedName>
</protein>
<gene>
    <name evidence="1" type="ORF">ERX35_008010</name>
</gene>
<dbReference type="Proteomes" id="UP000295735">
    <property type="component" value="Unassembled WGS sequence"/>
</dbReference>
<sequence>MKEYNDLRDKIFEEAERHFRDAIDEAFDVRELYAYTPDFSSYPEVVAMHIRRKYRDKIEQYVRSIEI</sequence>
<reference evidence="1 2" key="1">
    <citation type="submission" date="2019-09" db="EMBL/GenBank/DDBJ databases">
        <authorList>
            <person name="Mazhar S."/>
            <person name="Altermann E."/>
            <person name="Hill C."/>
            <person name="Mcauliffe O."/>
        </authorList>
    </citation>
    <scope>NUCLEOTIDE SEQUENCE [LARGE SCALE GENOMIC DNA]</scope>
    <source>
        <strain evidence="1 2">ATCC 51831</strain>
    </source>
</reference>
<name>A0ABQ6R7T2_9STAP</name>
<dbReference type="EMBL" id="SCWC02000005">
    <property type="protein sequence ID" value="KAA1039150.1"/>
    <property type="molecule type" value="Genomic_DNA"/>
</dbReference>
<organism evidence="1 2">
    <name type="scientific">Macrococcus equipercicus</name>
    <dbReference type="NCBI Taxonomy" id="69967"/>
    <lineage>
        <taxon>Bacteria</taxon>
        <taxon>Bacillati</taxon>
        <taxon>Bacillota</taxon>
        <taxon>Bacilli</taxon>
        <taxon>Bacillales</taxon>
        <taxon>Staphylococcaceae</taxon>
        <taxon>Macrococcus</taxon>
    </lineage>
</organism>
<evidence type="ECO:0000313" key="1">
    <source>
        <dbReference type="EMBL" id="KAA1039150.1"/>
    </source>
</evidence>
<keyword evidence="2" id="KW-1185">Reference proteome</keyword>
<proteinExistence type="predicted"/>